<feature type="compositionally biased region" description="Acidic residues" evidence="1">
    <location>
        <begin position="1"/>
        <end position="12"/>
    </location>
</feature>
<proteinExistence type="predicted"/>
<evidence type="ECO:0000313" key="3">
    <source>
        <dbReference type="Proteomes" id="UP000265520"/>
    </source>
</evidence>
<dbReference type="EMBL" id="LXQA010000751">
    <property type="protein sequence ID" value="MCH80164.1"/>
    <property type="molecule type" value="Genomic_DNA"/>
</dbReference>
<organism evidence="2 3">
    <name type="scientific">Trifolium medium</name>
    <dbReference type="NCBI Taxonomy" id="97028"/>
    <lineage>
        <taxon>Eukaryota</taxon>
        <taxon>Viridiplantae</taxon>
        <taxon>Streptophyta</taxon>
        <taxon>Embryophyta</taxon>
        <taxon>Tracheophyta</taxon>
        <taxon>Spermatophyta</taxon>
        <taxon>Magnoliopsida</taxon>
        <taxon>eudicotyledons</taxon>
        <taxon>Gunneridae</taxon>
        <taxon>Pentapetalae</taxon>
        <taxon>rosids</taxon>
        <taxon>fabids</taxon>
        <taxon>Fabales</taxon>
        <taxon>Fabaceae</taxon>
        <taxon>Papilionoideae</taxon>
        <taxon>50 kb inversion clade</taxon>
        <taxon>NPAAA clade</taxon>
        <taxon>Hologalegina</taxon>
        <taxon>IRL clade</taxon>
        <taxon>Trifolieae</taxon>
        <taxon>Trifolium</taxon>
    </lineage>
</organism>
<dbReference type="Proteomes" id="UP000265520">
    <property type="component" value="Unassembled WGS sequence"/>
</dbReference>
<dbReference type="AlphaFoldDB" id="A0A392M0Q2"/>
<protein>
    <submittedName>
        <fullName evidence="2">Uncharacterized protein</fullName>
    </submittedName>
</protein>
<feature type="region of interest" description="Disordered" evidence="1">
    <location>
        <begin position="1"/>
        <end position="49"/>
    </location>
</feature>
<comment type="caution">
    <text evidence="2">The sequence shown here is derived from an EMBL/GenBank/DDBJ whole genome shotgun (WGS) entry which is preliminary data.</text>
</comment>
<evidence type="ECO:0000256" key="1">
    <source>
        <dbReference type="SAM" id="MobiDB-lite"/>
    </source>
</evidence>
<sequence>MHGIEELTDIDDLPSNPVASSLSESDELADLPSSKLSKSSSLSDSPVDAHSSSSIAFVAENEFSTGSFLLPPTIEEGLDVKNSGKLKVECATGGKLYSWFFSGDLFHQCLQN</sequence>
<accession>A0A392M0Q2</accession>
<keyword evidence="3" id="KW-1185">Reference proteome</keyword>
<evidence type="ECO:0000313" key="2">
    <source>
        <dbReference type="EMBL" id="MCH80164.1"/>
    </source>
</evidence>
<gene>
    <name evidence="2" type="ORF">A2U01_0000927</name>
</gene>
<feature type="compositionally biased region" description="Low complexity" evidence="1">
    <location>
        <begin position="30"/>
        <end position="49"/>
    </location>
</feature>
<reference evidence="2 3" key="1">
    <citation type="journal article" date="2018" name="Front. Plant Sci.">
        <title>Red Clover (Trifolium pratense) and Zigzag Clover (T. medium) - A Picture of Genomic Similarities and Differences.</title>
        <authorList>
            <person name="Dluhosova J."/>
            <person name="Istvanek J."/>
            <person name="Nedelnik J."/>
            <person name="Repkova J."/>
        </authorList>
    </citation>
    <scope>NUCLEOTIDE SEQUENCE [LARGE SCALE GENOMIC DNA]</scope>
    <source>
        <strain evidence="3">cv. 10/8</strain>
        <tissue evidence="2">Leaf</tissue>
    </source>
</reference>
<name>A0A392M0Q2_9FABA</name>